<dbReference type="AlphaFoldDB" id="A0A6A2SLV9"/>
<evidence type="ECO:0008006" key="5">
    <source>
        <dbReference type="Google" id="ProtNLM"/>
    </source>
</evidence>
<protein>
    <recommendedName>
        <fullName evidence="5">Phage protein</fullName>
    </recommendedName>
</protein>
<dbReference type="EMBL" id="WDVF01000004">
    <property type="protein sequence ID" value="KAB7136750.1"/>
    <property type="molecule type" value="Genomic_DNA"/>
</dbReference>
<name>A0A6A2SLV9_BIFLN</name>
<comment type="caution">
    <text evidence="2">The sequence shown here is derived from an EMBL/GenBank/DDBJ whole genome shotgun (WGS) entry which is preliminary data.</text>
</comment>
<evidence type="ECO:0000313" key="1">
    <source>
        <dbReference type="EMBL" id="KAB6838593.1"/>
    </source>
</evidence>
<organism evidence="2 3">
    <name type="scientific">Bifidobacterium longum</name>
    <dbReference type="NCBI Taxonomy" id="216816"/>
    <lineage>
        <taxon>Bacteria</taxon>
        <taxon>Bacillati</taxon>
        <taxon>Actinomycetota</taxon>
        <taxon>Actinomycetes</taxon>
        <taxon>Bifidobacteriales</taxon>
        <taxon>Bifidobacteriaceae</taxon>
        <taxon>Bifidobacterium</taxon>
    </lineage>
</organism>
<sequence length="178" mass="20227">MMANPSKSKGTSLETWTVRYLAWALQDTRIDRMPLHGNADQGDLIGVMFHGEPVCVECKDTKMPNYRKHWRELKVEMANMDTPYGVLIQHRKGVGVKSLKGMARQMAVFDIETLERFLASHMGPVLGPDYRIRRELANRLRRESKPVPSNPTLVWLPLELFALLLNDGLTLGPDDGQD</sequence>
<gene>
    <name evidence="2" type="ORF">GBC97_02600</name>
    <name evidence="1" type="ORF">GBK08_02695</name>
</gene>
<proteinExistence type="predicted"/>
<dbReference type="EMBL" id="WEAY01000004">
    <property type="protein sequence ID" value="KAB6838593.1"/>
    <property type="molecule type" value="Genomic_DNA"/>
</dbReference>
<evidence type="ECO:0000313" key="3">
    <source>
        <dbReference type="Proteomes" id="UP000461165"/>
    </source>
</evidence>
<accession>A0A6A2SLV9</accession>
<evidence type="ECO:0000313" key="4">
    <source>
        <dbReference type="Proteomes" id="UP000478746"/>
    </source>
</evidence>
<dbReference type="Proteomes" id="UP000461165">
    <property type="component" value="Unassembled WGS sequence"/>
</dbReference>
<evidence type="ECO:0000313" key="2">
    <source>
        <dbReference type="EMBL" id="KAB7136750.1"/>
    </source>
</evidence>
<dbReference type="Proteomes" id="UP000478746">
    <property type="component" value="Unassembled WGS sequence"/>
</dbReference>
<reference evidence="3 4" key="1">
    <citation type="journal article" date="2019" name="Nat. Med.">
        <title>A library of human gut bacterial isolates paired with longitudinal multiomics data enables mechanistic microbiome research.</title>
        <authorList>
            <person name="Poyet M."/>
            <person name="Groussin M."/>
            <person name="Gibbons S.M."/>
            <person name="Avila-Pacheco J."/>
            <person name="Jiang X."/>
            <person name="Kearney S.M."/>
            <person name="Perrotta A.R."/>
            <person name="Berdy B."/>
            <person name="Zhao S."/>
            <person name="Lieberman T.D."/>
            <person name="Swanson P.K."/>
            <person name="Smith M."/>
            <person name="Roesemann S."/>
            <person name="Alexander J.E."/>
            <person name="Rich S.A."/>
            <person name="Livny J."/>
            <person name="Vlamakis H."/>
            <person name="Clish C."/>
            <person name="Bullock K."/>
            <person name="Deik A."/>
            <person name="Scott J."/>
            <person name="Pierce K.A."/>
            <person name="Xavier R.J."/>
            <person name="Alm E.J."/>
        </authorList>
    </citation>
    <scope>NUCLEOTIDE SEQUENCE [LARGE SCALE GENOMIC DNA]</scope>
    <source>
        <strain evidence="2 3">BIOML-A166</strain>
        <strain evidence="1 4">BIOML-A320</strain>
    </source>
</reference>